<reference evidence="1 2" key="1">
    <citation type="submission" date="2015-07" db="EMBL/GenBank/DDBJ databases">
        <authorList>
            <consortium name="Pathogen Informatics"/>
        </authorList>
    </citation>
    <scope>NUCLEOTIDE SEQUENCE [LARGE SCALE GENOMIC DNA]</scope>
    <source>
        <strain evidence="1 2">A51</strain>
    </source>
</reference>
<dbReference type="EMBL" id="CWOW01000007">
    <property type="protein sequence ID" value="CSA45163.1"/>
    <property type="molecule type" value="Genomic_DNA"/>
</dbReference>
<evidence type="ECO:0000313" key="1">
    <source>
        <dbReference type="EMBL" id="CSA45163.1"/>
    </source>
</evidence>
<dbReference type="Proteomes" id="UP000044806">
    <property type="component" value="Unassembled WGS sequence"/>
</dbReference>
<proteinExistence type="predicted"/>
<sequence>MLKHTPFEQRIHFGTDIRITGVIEHQADFMGKNFVELLQTRQQRIVKNRVVRIDLTGDQQREKQQDRLGK</sequence>
<evidence type="ECO:0000313" key="2">
    <source>
        <dbReference type="Proteomes" id="UP000044806"/>
    </source>
</evidence>
<organism evidence="1 2">
    <name type="scientific">Vibrio cholerae</name>
    <dbReference type="NCBI Taxonomy" id="666"/>
    <lineage>
        <taxon>Bacteria</taxon>
        <taxon>Pseudomonadati</taxon>
        <taxon>Pseudomonadota</taxon>
        <taxon>Gammaproteobacteria</taxon>
        <taxon>Vibrionales</taxon>
        <taxon>Vibrionaceae</taxon>
        <taxon>Vibrio</taxon>
    </lineage>
</organism>
<name>A0A655WZ68_VIBCL</name>
<gene>
    <name evidence="1" type="ORF">ERS013165_01603</name>
</gene>
<accession>A0A655WZ68</accession>
<protein>
    <submittedName>
        <fullName evidence="1">Uncharacterized protein</fullName>
    </submittedName>
</protein>
<dbReference type="AlphaFoldDB" id="A0A655WZ68"/>